<sequence>MSQISSACASLAEALLDDPFYRAVTVESGEDEERRQGVLAQYFELAIAEADGIGEVHYANADGAAIWHTNEAHADDTAAYVKARKQGLAALLGDAGFGNYLRISESMAEHAPPHLADAWYLSILGVRRAARGRGLAQHLIEMTLRRADLRGATCFLETFNPLSLPFYQRLGFSDEIRCFERVTGRNYWILTRHAVSPT</sequence>
<name>A0A1C3UMW1_9HYPH</name>
<dbReference type="Gene3D" id="3.40.630.30">
    <property type="match status" value="1"/>
</dbReference>
<dbReference type="PANTHER" id="PTHR42791">
    <property type="entry name" value="GNAT FAMILY ACETYLTRANSFERASE"/>
    <property type="match status" value="1"/>
</dbReference>
<dbReference type="SUPFAM" id="SSF55729">
    <property type="entry name" value="Acyl-CoA N-acyltransferases (Nat)"/>
    <property type="match status" value="1"/>
</dbReference>
<dbReference type="PANTHER" id="PTHR42791:SF1">
    <property type="entry name" value="N-ACETYLTRANSFERASE DOMAIN-CONTAINING PROTEIN"/>
    <property type="match status" value="1"/>
</dbReference>
<evidence type="ECO:0000259" key="1">
    <source>
        <dbReference type="PROSITE" id="PS51186"/>
    </source>
</evidence>
<dbReference type="InterPro" id="IPR000182">
    <property type="entry name" value="GNAT_dom"/>
</dbReference>
<proteinExistence type="predicted"/>
<dbReference type="GO" id="GO:0016747">
    <property type="term" value="F:acyltransferase activity, transferring groups other than amino-acyl groups"/>
    <property type="evidence" value="ECO:0007669"/>
    <property type="project" value="InterPro"/>
</dbReference>
<keyword evidence="2" id="KW-0808">Transferase</keyword>
<dbReference type="PROSITE" id="PS51186">
    <property type="entry name" value="GNAT"/>
    <property type="match status" value="1"/>
</dbReference>
<dbReference type="EMBL" id="FMAC01000002">
    <property type="protein sequence ID" value="SCB16801.1"/>
    <property type="molecule type" value="Genomic_DNA"/>
</dbReference>
<dbReference type="Proteomes" id="UP000186228">
    <property type="component" value="Unassembled WGS sequence"/>
</dbReference>
<dbReference type="InterPro" id="IPR016181">
    <property type="entry name" value="Acyl_CoA_acyltransferase"/>
</dbReference>
<feature type="domain" description="N-acetyltransferase" evidence="1">
    <location>
        <begin position="40"/>
        <end position="193"/>
    </location>
</feature>
<keyword evidence="3" id="KW-1185">Reference proteome</keyword>
<evidence type="ECO:0000313" key="3">
    <source>
        <dbReference type="Proteomes" id="UP000186228"/>
    </source>
</evidence>
<dbReference type="Pfam" id="PF00583">
    <property type="entry name" value="Acetyltransf_1"/>
    <property type="match status" value="1"/>
</dbReference>
<reference evidence="3" key="1">
    <citation type="submission" date="2016-08" db="EMBL/GenBank/DDBJ databases">
        <authorList>
            <person name="Varghese N."/>
            <person name="Submissions Spin"/>
        </authorList>
    </citation>
    <scope>NUCLEOTIDE SEQUENCE [LARGE SCALE GENOMIC DNA]</scope>
    <source>
        <strain evidence="3">CCBAU 57015</strain>
    </source>
</reference>
<dbReference type="AlphaFoldDB" id="A0A1C3UMW1"/>
<dbReference type="InterPro" id="IPR052523">
    <property type="entry name" value="Trichothecene_AcTrans"/>
</dbReference>
<evidence type="ECO:0000313" key="2">
    <source>
        <dbReference type="EMBL" id="SCB16801.1"/>
    </source>
</evidence>
<gene>
    <name evidence="2" type="ORF">GA0061100_102705</name>
</gene>
<dbReference type="STRING" id="52131.GA0061100_102705"/>
<protein>
    <submittedName>
        <fullName evidence="2">Acetyltransferase (GNAT) family protein</fullName>
    </submittedName>
</protein>
<dbReference type="CDD" id="cd04301">
    <property type="entry name" value="NAT_SF"/>
    <property type="match status" value="1"/>
</dbReference>
<accession>A0A1C3UMW1</accession>
<organism evidence="2 3">
    <name type="scientific">Rhizobium hainanense</name>
    <dbReference type="NCBI Taxonomy" id="52131"/>
    <lineage>
        <taxon>Bacteria</taxon>
        <taxon>Pseudomonadati</taxon>
        <taxon>Pseudomonadota</taxon>
        <taxon>Alphaproteobacteria</taxon>
        <taxon>Hyphomicrobiales</taxon>
        <taxon>Rhizobiaceae</taxon>
        <taxon>Rhizobium/Agrobacterium group</taxon>
        <taxon>Rhizobium</taxon>
    </lineage>
</organism>